<feature type="region of interest" description="Disordered" evidence="1">
    <location>
        <begin position="17"/>
        <end position="106"/>
    </location>
</feature>
<accession>A0A371B2Q4</accession>
<evidence type="ECO:0000313" key="2">
    <source>
        <dbReference type="EMBL" id="RDV01741.1"/>
    </source>
</evidence>
<protein>
    <submittedName>
        <fullName evidence="2">Uncharacterized protein</fullName>
    </submittedName>
</protein>
<evidence type="ECO:0000313" key="3">
    <source>
        <dbReference type="Proteomes" id="UP000263833"/>
    </source>
</evidence>
<proteinExistence type="predicted"/>
<dbReference type="Proteomes" id="UP000263833">
    <property type="component" value="Unassembled WGS sequence"/>
</dbReference>
<keyword evidence="3" id="KW-1185">Reference proteome</keyword>
<comment type="caution">
    <text evidence="2">The sequence shown here is derived from an EMBL/GenBank/DDBJ whole genome shotgun (WGS) entry which is preliminary data.</text>
</comment>
<reference evidence="3" key="1">
    <citation type="submission" date="2018-08" db="EMBL/GenBank/DDBJ databases">
        <authorList>
            <person name="Kim S.-J."/>
            <person name="Jung G.-Y."/>
        </authorList>
    </citation>
    <scope>NUCLEOTIDE SEQUENCE [LARGE SCALE GENOMIC DNA]</scope>
    <source>
        <strain evidence="3">GY_G</strain>
    </source>
</reference>
<organism evidence="2 3">
    <name type="scientific">Sphingorhabdus pulchriflava</name>
    <dbReference type="NCBI Taxonomy" id="2292257"/>
    <lineage>
        <taxon>Bacteria</taxon>
        <taxon>Pseudomonadati</taxon>
        <taxon>Pseudomonadota</taxon>
        <taxon>Alphaproteobacteria</taxon>
        <taxon>Sphingomonadales</taxon>
        <taxon>Sphingomonadaceae</taxon>
        <taxon>Sphingorhabdus</taxon>
    </lineage>
</organism>
<name>A0A371B2Q4_9SPHN</name>
<evidence type="ECO:0000256" key="1">
    <source>
        <dbReference type="SAM" id="MobiDB-lite"/>
    </source>
</evidence>
<dbReference type="AlphaFoldDB" id="A0A371B2Q4"/>
<gene>
    <name evidence="2" type="ORF">DXH95_15805</name>
</gene>
<sequence length="106" mass="11141">MAMALALIAPGYVASAAPKSPKLAKCDGKQRRPANPYGSILPSVDPQRGTSTPAEPAPSQQQHRRGVEVFPEKNPAAPKREAPNGRTDTTVPPISSLSPQISNQSC</sequence>
<feature type="compositionally biased region" description="Polar residues" evidence="1">
    <location>
        <begin position="48"/>
        <end position="61"/>
    </location>
</feature>
<feature type="compositionally biased region" description="Polar residues" evidence="1">
    <location>
        <begin position="86"/>
        <end position="106"/>
    </location>
</feature>
<dbReference type="EMBL" id="QRGP01000003">
    <property type="protein sequence ID" value="RDV01741.1"/>
    <property type="molecule type" value="Genomic_DNA"/>
</dbReference>